<keyword evidence="2" id="KW-1277">Toxin-antitoxin system</keyword>
<proteinExistence type="predicted"/>
<keyword evidence="4" id="KW-0012">Acyltransferase</keyword>
<keyword evidence="1" id="KW-0678">Repressor</keyword>
<dbReference type="AlphaFoldDB" id="A0A926ZZ24"/>
<dbReference type="GO" id="GO:0016747">
    <property type="term" value="F:acyltransferase activity, transferring groups other than amino-acyl groups"/>
    <property type="evidence" value="ECO:0007669"/>
    <property type="project" value="InterPro"/>
</dbReference>
<dbReference type="InterPro" id="IPR000182">
    <property type="entry name" value="GNAT_dom"/>
</dbReference>
<name>A0A926ZZ24_9NOST</name>
<reference evidence="8" key="1">
    <citation type="journal article" date="2020" name="ISME J.">
        <title>Comparative genomics reveals insights into cyanobacterial evolution and habitat adaptation.</title>
        <authorList>
            <person name="Chen M.Y."/>
            <person name="Teng W.K."/>
            <person name="Zhao L."/>
            <person name="Hu C.X."/>
            <person name="Zhou Y.K."/>
            <person name="Han B.P."/>
            <person name="Song L.R."/>
            <person name="Shu W.S."/>
        </authorList>
    </citation>
    <scope>NUCLEOTIDE SEQUENCE [LARGE SCALE GENOMIC DNA]</scope>
    <source>
        <strain evidence="8">FACHB-251</strain>
    </source>
</reference>
<comment type="catalytic activity">
    <reaction evidence="5">
        <text>glycyl-tRNA(Gly) + acetyl-CoA = N-acetylglycyl-tRNA(Gly) + CoA + H(+)</text>
        <dbReference type="Rhea" id="RHEA:81867"/>
        <dbReference type="Rhea" id="RHEA-COMP:9683"/>
        <dbReference type="Rhea" id="RHEA-COMP:19766"/>
        <dbReference type="ChEBI" id="CHEBI:15378"/>
        <dbReference type="ChEBI" id="CHEBI:57287"/>
        <dbReference type="ChEBI" id="CHEBI:57288"/>
        <dbReference type="ChEBI" id="CHEBI:78522"/>
        <dbReference type="ChEBI" id="CHEBI:232036"/>
    </reaction>
</comment>
<dbReference type="Gene3D" id="3.40.630.30">
    <property type="match status" value="1"/>
</dbReference>
<dbReference type="RefSeq" id="WP_190556461.1">
    <property type="nucleotide sequence ID" value="NZ_JACJQU010000001.1"/>
</dbReference>
<organism evidence="7 8">
    <name type="scientific">Anabaena sphaerica FACHB-251</name>
    <dbReference type="NCBI Taxonomy" id="2692883"/>
    <lineage>
        <taxon>Bacteria</taxon>
        <taxon>Bacillati</taxon>
        <taxon>Cyanobacteriota</taxon>
        <taxon>Cyanophyceae</taxon>
        <taxon>Nostocales</taxon>
        <taxon>Nostocaceae</taxon>
        <taxon>Anabaena</taxon>
    </lineage>
</organism>
<feature type="domain" description="N-acetyltransferase" evidence="6">
    <location>
        <begin position="1"/>
        <end position="164"/>
    </location>
</feature>
<evidence type="ECO:0000313" key="8">
    <source>
        <dbReference type="Proteomes" id="UP000662185"/>
    </source>
</evidence>
<evidence type="ECO:0000256" key="3">
    <source>
        <dbReference type="ARBA" id="ARBA00022679"/>
    </source>
</evidence>
<dbReference type="InterPro" id="IPR016181">
    <property type="entry name" value="Acyl_CoA_acyltransferase"/>
</dbReference>
<keyword evidence="8" id="KW-1185">Reference proteome</keyword>
<accession>A0A926ZZ24</accession>
<dbReference type="SUPFAM" id="SSF55729">
    <property type="entry name" value="Acyl-CoA N-acyltransferases (Nat)"/>
    <property type="match status" value="1"/>
</dbReference>
<dbReference type="Proteomes" id="UP000662185">
    <property type="component" value="Unassembled WGS sequence"/>
</dbReference>
<keyword evidence="3" id="KW-0808">Transferase</keyword>
<gene>
    <name evidence="7" type="ORF">H6G06_01740</name>
</gene>
<evidence type="ECO:0000256" key="2">
    <source>
        <dbReference type="ARBA" id="ARBA00022649"/>
    </source>
</evidence>
<evidence type="ECO:0000256" key="4">
    <source>
        <dbReference type="ARBA" id="ARBA00023315"/>
    </source>
</evidence>
<sequence length="164" mass="17797">MNFTPPEPLASHHFCTDFSCGITSLDDWLKRRAYVNQISGATRTFVICADNQVVGYYALASGAISLQSAVGKFRGNMPDPIPVVILARLAIDSSSQGQGLGRALFRDAALRVLQAADTIGIRGIIVHAISEEVRDFYLALGFNLSPLEPMTLMITLNDLRDAIV</sequence>
<dbReference type="CDD" id="cd04301">
    <property type="entry name" value="NAT_SF"/>
    <property type="match status" value="1"/>
</dbReference>
<comment type="caution">
    <text evidence="7">The sequence shown here is derived from an EMBL/GenBank/DDBJ whole genome shotgun (WGS) entry which is preliminary data.</text>
</comment>
<dbReference type="PANTHER" id="PTHR36449:SF1">
    <property type="entry name" value="ACETYLTRANSFERASE"/>
    <property type="match status" value="1"/>
</dbReference>
<evidence type="ECO:0000313" key="7">
    <source>
        <dbReference type="EMBL" id="MBD2292234.1"/>
    </source>
</evidence>
<evidence type="ECO:0000256" key="5">
    <source>
        <dbReference type="ARBA" id="ARBA00049880"/>
    </source>
</evidence>
<evidence type="ECO:0000259" key="6">
    <source>
        <dbReference type="PROSITE" id="PS51186"/>
    </source>
</evidence>
<dbReference type="PROSITE" id="PS51186">
    <property type="entry name" value="GNAT"/>
    <property type="match status" value="1"/>
</dbReference>
<dbReference type="Pfam" id="PF13508">
    <property type="entry name" value="Acetyltransf_7"/>
    <property type="match status" value="1"/>
</dbReference>
<protein>
    <submittedName>
        <fullName evidence="7">GNAT family N-acetyltransferase</fullName>
    </submittedName>
</protein>
<evidence type="ECO:0000256" key="1">
    <source>
        <dbReference type="ARBA" id="ARBA00022491"/>
    </source>
</evidence>
<dbReference type="PANTHER" id="PTHR36449">
    <property type="entry name" value="ACETYLTRANSFERASE-RELATED"/>
    <property type="match status" value="1"/>
</dbReference>
<dbReference type="EMBL" id="JACJQU010000001">
    <property type="protein sequence ID" value="MBD2292234.1"/>
    <property type="molecule type" value="Genomic_DNA"/>
</dbReference>